<accession>F7XKK4</accession>
<dbReference type="InterPro" id="IPR011856">
    <property type="entry name" value="tRNA_endonuc-like_dom_sf"/>
</dbReference>
<keyword evidence="2" id="KW-1185">Reference proteome</keyword>
<gene>
    <name evidence="1" type="ordered locus">Mzhil_0742</name>
</gene>
<dbReference type="GeneID" id="10822356"/>
<dbReference type="Proteomes" id="UP000006622">
    <property type="component" value="Chromosome"/>
</dbReference>
<dbReference type="HOGENOM" id="CLU_067744_0_0_2"/>
<evidence type="ECO:0000313" key="2">
    <source>
        <dbReference type="Proteomes" id="UP000006622"/>
    </source>
</evidence>
<dbReference type="KEGG" id="mzh:Mzhil_0742"/>
<sequence length="351" mass="40545">MNLSGIKGAILEELILHLLEKVGYRIILPEEEGTRNGKSGLDVQGRGDWHQIDAFAAFEYTPAFMYPLRLFVEAKCYDDSRPIGIEVVRNAVATLKDISENYFTYRLNESKSDSLKVQRFNYQSAIFSTSGYTKGAQNFAIAHQIFLIQYDGISPFKPISEGLQLLKDYYFKKDVPTRKGSQNQIRQFVRALLNNEEILNNNPFEEEGLQFFRENIARPLQSIEGSYFGMLHGKWPIHLLSEKPLPASLFKGSDSIRCRILDTENNMSWSLEPLDRTDKRFKLEFSLPSTIAEFVTISEKDNDRITNHKQREKSSFITISGQIGGLRRQICLELDEQWIYNHSRHFHQNNT</sequence>
<reference evidence="1" key="1">
    <citation type="submission" date="2010-07" db="EMBL/GenBank/DDBJ databases">
        <title>The complete genome of Methanosalsum zhilinae DSM 4017.</title>
        <authorList>
            <consortium name="US DOE Joint Genome Institute (JGI-PGF)"/>
            <person name="Lucas S."/>
            <person name="Copeland A."/>
            <person name="Lapidus A."/>
            <person name="Glavina del Rio T."/>
            <person name="Dalin E."/>
            <person name="Tice H."/>
            <person name="Bruce D."/>
            <person name="Goodwin L."/>
            <person name="Pitluck S."/>
            <person name="Kyrpides N."/>
            <person name="Mavromatis K."/>
            <person name="Ovchinnikova G."/>
            <person name="Daligault H."/>
            <person name="Detter J.C."/>
            <person name="Han C."/>
            <person name="Tapia R."/>
            <person name="Larimer F."/>
            <person name="Land M."/>
            <person name="Hauser L."/>
            <person name="Markowitz V."/>
            <person name="Cheng J.-F."/>
            <person name="Hugenholtz P."/>
            <person name="Woyke T."/>
            <person name="Wu D."/>
            <person name="Spring S."/>
            <person name="Schueler E."/>
            <person name="Brambilla E."/>
            <person name="Klenk H.-P."/>
            <person name="Eisen J.A."/>
        </authorList>
    </citation>
    <scope>NUCLEOTIDE SEQUENCE</scope>
    <source>
        <strain evidence="1">DSM 4017</strain>
    </source>
</reference>
<proteinExistence type="predicted"/>
<protein>
    <recommendedName>
        <fullName evidence="3">Restriction endonuclease type IV Mrr domain-containing protein</fullName>
    </recommendedName>
</protein>
<name>F7XKK4_METZD</name>
<dbReference type="Gene3D" id="3.40.1350.10">
    <property type="match status" value="1"/>
</dbReference>
<organism evidence="1 2">
    <name type="scientific">Methanosalsum zhilinae (strain DSM 4017 / NBRC 107636 / OCM 62 / WeN5)</name>
    <name type="common">Methanohalophilus zhilinae</name>
    <dbReference type="NCBI Taxonomy" id="679901"/>
    <lineage>
        <taxon>Archaea</taxon>
        <taxon>Methanobacteriati</taxon>
        <taxon>Methanobacteriota</taxon>
        <taxon>Stenosarchaea group</taxon>
        <taxon>Methanomicrobia</taxon>
        <taxon>Methanosarcinales</taxon>
        <taxon>Methanosarcinaceae</taxon>
        <taxon>Methanosalsum</taxon>
    </lineage>
</organism>
<dbReference type="RefSeq" id="WP_013898046.1">
    <property type="nucleotide sequence ID" value="NC_015676.1"/>
</dbReference>
<dbReference type="GO" id="GO:0003676">
    <property type="term" value="F:nucleic acid binding"/>
    <property type="evidence" value="ECO:0007669"/>
    <property type="project" value="InterPro"/>
</dbReference>
<dbReference type="AlphaFoldDB" id="F7XKK4"/>
<evidence type="ECO:0000313" key="1">
    <source>
        <dbReference type="EMBL" id="AEH60607.1"/>
    </source>
</evidence>
<evidence type="ECO:0008006" key="3">
    <source>
        <dbReference type="Google" id="ProtNLM"/>
    </source>
</evidence>
<dbReference type="InterPro" id="IPR011335">
    <property type="entry name" value="Restrct_endonuc-II-like"/>
</dbReference>
<dbReference type="SUPFAM" id="SSF52980">
    <property type="entry name" value="Restriction endonuclease-like"/>
    <property type="match status" value="1"/>
</dbReference>
<dbReference type="OrthoDB" id="387366at2157"/>
<dbReference type="EMBL" id="CP002101">
    <property type="protein sequence ID" value="AEH60607.1"/>
    <property type="molecule type" value="Genomic_DNA"/>
</dbReference>